<sequence>DVNGIHATRVSFCQCMERSKWRQLFDANFFPATIDQPQTAFTFELLRHWMLLNLQSKITAHHFVAALRRQTDNVFTGNIPDISNQFRFVARIWPLFVAEKRSGYFHGNGMKDCFPFRPVDDLRNSCVVCPEDGVNMEPGWERTPSHLRLPFKRHLNSRRWTVDGNNKTGNYAKNNDLDDTSLFSGRAYMPSEQSFEHYQQTVPQLQKEKTTCSHLKVANGANSAKYKNQRISGNLHVQCDHGVVLSSVDMALGERLAIYDYALNLAIEARPFRSGTEPDLVISYDNTCGAAANVHSRWHKYFPKHSHIIDNARFTIPACHVRNHVEGCDYLYCYMYKPNTGHFHGETVEATWATFNELGPSVLQMNPGHRIDTLITHYGDWNWRKAVSMCECFCLDMSLRVVFSI</sequence>
<protein>
    <recommendedName>
        <fullName evidence="1">CxC2-like cysteine cluster KDZ transposase-associated domain-containing protein</fullName>
    </recommendedName>
</protein>
<dbReference type="AlphaFoldDB" id="A0AA38NV72"/>
<comment type="caution">
    <text evidence="2">The sequence shown here is derived from an EMBL/GenBank/DDBJ whole genome shotgun (WGS) entry which is preliminary data.</text>
</comment>
<keyword evidence="3" id="KW-1185">Reference proteome</keyword>
<dbReference type="Pfam" id="PF18758">
    <property type="entry name" value="KDZ"/>
    <property type="match status" value="1"/>
</dbReference>
<evidence type="ECO:0000313" key="3">
    <source>
        <dbReference type="Proteomes" id="UP001163846"/>
    </source>
</evidence>
<dbReference type="Pfam" id="PF18803">
    <property type="entry name" value="CxC2"/>
    <property type="match status" value="1"/>
</dbReference>
<organism evidence="2 3">
    <name type="scientific">Lentinula raphanica</name>
    <dbReference type="NCBI Taxonomy" id="153919"/>
    <lineage>
        <taxon>Eukaryota</taxon>
        <taxon>Fungi</taxon>
        <taxon>Dikarya</taxon>
        <taxon>Basidiomycota</taxon>
        <taxon>Agaricomycotina</taxon>
        <taxon>Agaricomycetes</taxon>
        <taxon>Agaricomycetidae</taxon>
        <taxon>Agaricales</taxon>
        <taxon>Marasmiineae</taxon>
        <taxon>Omphalotaceae</taxon>
        <taxon>Lentinula</taxon>
    </lineage>
</organism>
<evidence type="ECO:0000259" key="1">
    <source>
        <dbReference type="Pfam" id="PF18803"/>
    </source>
</evidence>
<name>A0AA38NV72_9AGAR</name>
<accession>A0AA38NV72</accession>
<proteinExistence type="predicted"/>
<reference evidence="2" key="1">
    <citation type="submission" date="2022-08" db="EMBL/GenBank/DDBJ databases">
        <authorList>
            <consortium name="DOE Joint Genome Institute"/>
            <person name="Min B."/>
            <person name="Riley R."/>
            <person name="Sierra-Patev S."/>
            <person name="Naranjo-Ortiz M."/>
            <person name="Looney B."/>
            <person name="Konkel Z."/>
            <person name="Slot J.C."/>
            <person name="Sakamoto Y."/>
            <person name="Steenwyk J.L."/>
            <person name="Rokas A."/>
            <person name="Carro J."/>
            <person name="Camarero S."/>
            <person name="Ferreira P."/>
            <person name="Molpeceres G."/>
            <person name="Ruiz-Duenas F.J."/>
            <person name="Serrano A."/>
            <person name="Henrissat B."/>
            <person name="Drula E."/>
            <person name="Hughes K.W."/>
            <person name="Mata J.L."/>
            <person name="Ishikawa N.K."/>
            <person name="Vargas-Isla R."/>
            <person name="Ushijima S."/>
            <person name="Smith C.A."/>
            <person name="Ahrendt S."/>
            <person name="Andreopoulos W."/>
            <person name="He G."/>
            <person name="Labutti K."/>
            <person name="Lipzen A."/>
            <person name="Ng V."/>
            <person name="Sandor L."/>
            <person name="Barry K."/>
            <person name="Martinez A.T."/>
            <person name="Xiao Y."/>
            <person name="Gibbons J.G."/>
            <person name="Terashima K."/>
            <person name="Hibbett D.S."/>
            <person name="Grigoriev I.V."/>
        </authorList>
    </citation>
    <scope>NUCLEOTIDE SEQUENCE</scope>
    <source>
        <strain evidence="2">TFB9207</strain>
    </source>
</reference>
<dbReference type="EMBL" id="MU807754">
    <property type="protein sequence ID" value="KAJ3831145.1"/>
    <property type="molecule type" value="Genomic_DNA"/>
</dbReference>
<dbReference type="InterPro" id="IPR040521">
    <property type="entry name" value="KDZ"/>
</dbReference>
<feature type="non-terminal residue" evidence="2">
    <location>
        <position position="405"/>
    </location>
</feature>
<feature type="domain" description="CxC2-like cysteine cluster KDZ transposase-associated" evidence="1">
    <location>
        <begin position="1"/>
        <end position="74"/>
    </location>
</feature>
<gene>
    <name evidence="2" type="ORF">F5878DRAFT_549868</name>
</gene>
<dbReference type="InterPro" id="IPR041457">
    <property type="entry name" value="CxC2_KDZ-assoc"/>
</dbReference>
<evidence type="ECO:0000313" key="2">
    <source>
        <dbReference type="EMBL" id="KAJ3831145.1"/>
    </source>
</evidence>
<dbReference type="Proteomes" id="UP001163846">
    <property type="component" value="Unassembled WGS sequence"/>
</dbReference>